<keyword evidence="4" id="KW-0573">Peptidoglycan synthesis</keyword>
<gene>
    <name evidence="8" type="ordered locus">Sfum_0970</name>
</gene>
<name>A0LGW4_SYNFM</name>
<dbReference type="OrthoDB" id="9785911at2"/>
<dbReference type="InterPro" id="IPR003447">
    <property type="entry name" value="FEMABX"/>
</dbReference>
<dbReference type="GO" id="GO:0008360">
    <property type="term" value="P:regulation of cell shape"/>
    <property type="evidence" value="ECO:0007669"/>
    <property type="project" value="UniProtKB-KW"/>
</dbReference>
<evidence type="ECO:0000256" key="4">
    <source>
        <dbReference type="ARBA" id="ARBA00022984"/>
    </source>
</evidence>
<dbReference type="SUPFAM" id="SSF55729">
    <property type="entry name" value="Acyl-CoA N-acyltransferases (Nat)"/>
    <property type="match status" value="1"/>
</dbReference>
<keyword evidence="2" id="KW-0808">Transferase</keyword>
<reference evidence="8 9" key="1">
    <citation type="submission" date="2006-10" db="EMBL/GenBank/DDBJ databases">
        <title>Complete sequence of Syntrophobacter fumaroxidans MPOB.</title>
        <authorList>
            <consortium name="US DOE Joint Genome Institute"/>
            <person name="Copeland A."/>
            <person name="Lucas S."/>
            <person name="Lapidus A."/>
            <person name="Barry K."/>
            <person name="Detter J.C."/>
            <person name="Glavina del Rio T."/>
            <person name="Hammon N."/>
            <person name="Israni S."/>
            <person name="Pitluck S."/>
            <person name="Goltsman E.G."/>
            <person name="Martinez M."/>
            <person name="Schmutz J."/>
            <person name="Larimer F."/>
            <person name="Land M."/>
            <person name="Hauser L."/>
            <person name="Kyrpides N."/>
            <person name="Kim E."/>
            <person name="Boone D.R."/>
            <person name="Brockman F."/>
            <person name="Culley D."/>
            <person name="Ferry J."/>
            <person name="Gunsalus R."/>
            <person name="McInerney M.J."/>
            <person name="Morrison M."/>
            <person name="Plugge C."/>
            <person name="Rohlin L."/>
            <person name="Scholten J."/>
            <person name="Sieber J."/>
            <person name="Stams A.J.M."/>
            <person name="Worm P."/>
            <person name="Henstra A.M."/>
            <person name="Richardson P."/>
        </authorList>
    </citation>
    <scope>NUCLEOTIDE SEQUENCE [LARGE SCALE GENOMIC DNA]</scope>
    <source>
        <strain evidence="9">DSM 10017 / MPOB</strain>
    </source>
</reference>
<dbReference type="InterPro" id="IPR038740">
    <property type="entry name" value="BioF2-like_GNAT_dom"/>
</dbReference>
<dbReference type="GO" id="GO:0016755">
    <property type="term" value="F:aminoacyltransferase activity"/>
    <property type="evidence" value="ECO:0007669"/>
    <property type="project" value="InterPro"/>
</dbReference>
<dbReference type="PROSITE" id="PS51191">
    <property type="entry name" value="FEMABX"/>
    <property type="match status" value="1"/>
</dbReference>
<keyword evidence="5" id="KW-0012">Acyltransferase</keyword>
<dbReference type="Pfam" id="PF13480">
    <property type="entry name" value="Acetyltransf_6"/>
    <property type="match status" value="1"/>
</dbReference>
<dbReference type="Proteomes" id="UP000001784">
    <property type="component" value="Chromosome"/>
</dbReference>
<evidence type="ECO:0000256" key="2">
    <source>
        <dbReference type="ARBA" id="ARBA00022679"/>
    </source>
</evidence>
<proteinExistence type="inferred from homology"/>
<evidence type="ECO:0000259" key="7">
    <source>
        <dbReference type="Pfam" id="PF13480"/>
    </source>
</evidence>
<dbReference type="AlphaFoldDB" id="A0LGW4"/>
<accession>A0LGW4</accession>
<evidence type="ECO:0000313" key="8">
    <source>
        <dbReference type="EMBL" id="ABK16666.1"/>
    </source>
</evidence>
<organism evidence="8 9">
    <name type="scientific">Syntrophobacter fumaroxidans (strain DSM 10017 / MPOB)</name>
    <dbReference type="NCBI Taxonomy" id="335543"/>
    <lineage>
        <taxon>Bacteria</taxon>
        <taxon>Pseudomonadati</taxon>
        <taxon>Thermodesulfobacteriota</taxon>
        <taxon>Syntrophobacteria</taxon>
        <taxon>Syntrophobacterales</taxon>
        <taxon>Syntrophobacteraceae</taxon>
        <taxon>Syntrophobacter</taxon>
    </lineage>
</organism>
<dbReference type="GO" id="GO:0071555">
    <property type="term" value="P:cell wall organization"/>
    <property type="evidence" value="ECO:0007669"/>
    <property type="project" value="UniProtKB-KW"/>
</dbReference>
<evidence type="ECO:0000256" key="6">
    <source>
        <dbReference type="ARBA" id="ARBA00023316"/>
    </source>
</evidence>
<dbReference type="HOGENOM" id="CLU_042156_1_0_7"/>
<dbReference type="eggNOG" id="COG2348">
    <property type="taxonomic scope" value="Bacteria"/>
</dbReference>
<dbReference type="KEGG" id="sfu:Sfum_0970"/>
<dbReference type="InParanoid" id="A0LGW4"/>
<evidence type="ECO:0000313" key="9">
    <source>
        <dbReference type="Proteomes" id="UP000001784"/>
    </source>
</evidence>
<dbReference type="RefSeq" id="WP_011697837.1">
    <property type="nucleotide sequence ID" value="NC_008554.1"/>
</dbReference>
<dbReference type="EMBL" id="CP000478">
    <property type="protein sequence ID" value="ABK16666.1"/>
    <property type="molecule type" value="Genomic_DNA"/>
</dbReference>
<dbReference type="PANTHER" id="PTHR36174:SF1">
    <property type="entry name" value="LIPID II:GLYCINE GLYCYLTRANSFERASE"/>
    <property type="match status" value="1"/>
</dbReference>
<evidence type="ECO:0000256" key="5">
    <source>
        <dbReference type="ARBA" id="ARBA00023315"/>
    </source>
</evidence>
<sequence length="346" mass="39427">MKIIVKEQPPDGWDTFIEGHPCGSIYHHGLWQEVITRTYGYRPMYHFTLEPGGRIASGALAAYVNSPLTGKRIVAFPFSDSCDPLSADSDAAEALIDSIARSGSDLGAKFVELRFSDADRPPGIEGRPEYCCHVLDLSPGEDVLFGSFHKNCVQRAVRSAGKNDIEIVEGDLHGMKEFYRLHAITRRRQGVPVQPFAFFRRLHDTLGPKQMLTVLLARHHRRVIAGVVILRFGRKAYYKYGASDDRFSHLRANQLLMWEAIRTARREGCVTFDFGRTSLSNHGLCRYKDRWGSRRMPLSYVRIPDHRKSEVFDESSRLHGYLKEIMSRLPLSMIRLSGELFYKHLA</sequence>
<keyword evidence="9" id="KW-1185">Reference proteome</keyword>
<feature type="domain" description="BioF2-like acetyltransferase" evidence="7">
    <location>
        <begin position="155"/>
        <end position="288"/>
    </location>
</feature>
<dbReference type="InterPro" id="IPR050644">
    <property type="entry name" value="PG_Glycine_Bridge_Synth"/>
</dbReference>
<dbReference type="STRING" id="335543.Sfum_0970"/>
<dbReference type="InterPro" id="IPR016181">
    <property type="entry name" value="Acyl_CoA_acyltransferase"/>
</dbReference>
<evidence type="ECO:0000256" key="3">
    <source>
        <dbReference type="ARBA" id="ARBA00022960"/>
    </source>
</evidence>
<evidence type="ECO:0000256" key="1">
    <source>
        <dbReference type="ARBA" id="ARBA00009943"/>
    </source>
</evidence>
<keyword evidence="6" id="KW-0961">Cell wall biogenesis/degradation</keyword>
<dbReference type="GO" id="GO:0009252">
    <property type="term" value="P:peptidoglycan biosynthetic process"/>
    <property type="evidence" value="ECO:0007669"/>
    <property type="project" value="UniProtKB-KW"/>
</dbReference>
<keyword evidence="3" id="KW-0133">Cell shape</keyword>
<dbReference type="PANTHER" id="PTHR36174">
    <property type="entry name" value="LIPID II:GLYCINE GLYCYLTRANSFERASE"/>
    <property type="match status" value="1"/>
</dbReference>
<protein>
    <recommendedName>
        <fullName evidence="7">BioF2-like acetyltransferase domain-containing protein</fullName>
    </recommendedName>
</protein>
<comment type="similarity">
    <text evidence="1">Belongs to the FemABX family.</text>
</comment>
<dbReference type="Gene3D" id="3.40.630.30">
    <property type="match status" value="1"/>
</dbReference>